<organism evidence="1 2">
    <name type="scientific">Dermatophagoides farinae</name>
    <name type="common">American house dust mite</name>
    <dbReference type="NCBI Taxonomy" id="6954"/>
    <lineage>
        <taxon>Eukaryota</taxon>
        <taxon>Metazoa</taxon>
        <taxon>Ecdysozoa</taxon>
        <taxon>Arthropoda</taxon>
        <taxon>Chelicerata</taxon>
        <taxon>Arachnida</taxon>
        <taxon>Acari</taxon>
        <taxon>Acariformes</taxon>
        <taxon>Sarcoptiformes</taxon>
        <taxon>Astigmata</taxon>
        <taxon>Psoroptidia</taxon>
        <taxon>Analgoidea</taxon>
        <taxon>Pyroglyphidae</taxon>
        <taxon>Dermatophagoidinae</taxon>
        <taxon>Dermatophagoides</taxon>
    </lineage>
</organism>
<evidence type="ECO:0000313" key="1">
    <source>
        <dbReference type="EMBL" id="KAH9522099.1"/>
    </source>
</evidence>
<protein>
    <submittedName>
        <fullName evidence="1">Uncharacterized protein</fullName>
    </submittedName>
</protein>
<reference evidence="1" key="1">
    <citation type="submission" date="2013-05" db="EMBL/GenBank/DDBJ databases">
        <authorList>
            <person name="Yim A.K.Y."/>
            <person name="Chan T.F."/>
            <person name="Ji K.M."/>
            <person name="Liu X.Y."/>
            <person name="Zhou J.W."/>
            <person name="Li R.Q."/>
            <person name="Yang K.Y."/>
            <person name="Li J."/>
            <person name="Li M."/>
            <person name="Law P.T.W."/>
            <person name="Wu Y.L."/>
            <person name="Cai Z.L."/>
            <person name="Qin H."/>
            <person name="Bao Y."/>
            <person name="Leung R.K.K."/>
            <person name="Ng P.K.S."/>
            <person name="Zou J."/>
            <person name="Zhong X.J."/>
            <person name="Ran P.X."/>
            <person name="Zhong N.S."/>
            <person name="Liu Z.G."/>
            <person name="Tsui S.K.W."/>
        </authorList>
    </citation>
    <scope>NUCLEOTIDE SEQUENCE</scope>
    <source>
        <strain evidence="1">Derf</strain>
        <tissue evidence="1">Whole organism</tissue>
    </source>
</reference>
<reference evidence="1" key="2">
    <citation type="journal article" date="2022" name="Res Sq">
        <title>Comparative Genomics Reveals Insights into the Divergent Evolution of Astigmatic Mites and Household Pest Adaptations.</title>
        <authorList>
            <person name="Xiong Q."/>
            <person name="Wan A.T.-Y."/>
            <person name="Liu X.-Y."/>
            <person name="Fung C.S.-H."/>
            <person name="Xiao X."/>
            <person name="Malainual N."/>
            <person name="Hou J."/>
            <person name="Wang L."/>
            <person name="Wang M."/>
            <person name="Yang K."/>
            <person name="Cui Y."/>
            <person name="Leung E."/>
            <person name="Nong W."/>
            <person name="Shin S.-K."/>
            <person name="Au S."/>
            <person name="Jeong K.Y."/>
            <person name="Chew F.T."/>
            <person name="Hui J."/>
            <person name="Leung T.F."/>
            <person name="Tungtrongchitr A."/>
            <person name="Zhong N."/>
            <person name="Liu Z."/>
            <person name="Tsui S."/>
        </authorList>
    </citation>
    <scope>NUCLEOTIDE SEQUENCE</scope>
    <source>
        <strain evidence="1">Derf</strain>
        <tissue evidence="1">Whole organism</tissue>
    </source>
</reference>
<gene>
    <name evidence="1" type="ORF">DERF_005702</name>
</gene>
<comment type="caution">
    <text evidence="1">The sequence shown here is derived from an EMBL/GenBank/DDBJ whole genome shotgun (WGS) entry which is preliminary data.</text>
</comment>
<dbReference type="Proteomes" id="UP000790347">
    <property type="component" value="Unassembled WGS sequence"/>
</dbReference>
<evidence type="ECO:0000313" key="2">
    <source>
        <dbReference type="Proteomes" id="UP000790347"/>
    </source>
</evidence>
<sequence length="71" mass="7980">MDGICIYEPGFFRLSHLMDQFYSTFIRQLSRVSEFQCASAQQQQMLQSKASAPSNSVVVVVAGSYGYAQFE</sequence>
<dbReference type="AlphaFoldDB" id="A0A922L6V5"/>
<keyword evidence="2" id="KW-1185">Reference proteome</keyword>
<accession>A0A922L6V5</accession>
<name>A0A922L6V5_DERFA</name>
<dbReference type="EMBL" id="ASGP02000002">
    <property type="protein sequence ID" value="KAH9522099.1"/>
    <property type="molecule type" value="Genomic_DNA"/>
</dbReference>
<proteinExistence type="predicted"/>